<dbReference type="AlphaFoldDB" id="A0A2M6XD92"/>
<sequence>MFKKHLGKTIILGLPLLVLVLFVLLVIQAKMTSPTTSSTTNNPNPTPAIIETKITPTIASDQFQAIIDRVGNTEKKLNSVDLNESDLTMPSLNLNINFNN</sequence>
<accession>A0A2M6XD92</accession>
<dbReference type="EMBL" id="PEYO01000013">
    <property type="protein sequence ID" value="PIU03614.1"/>
    <property type="molecule type" value="Genomic_DNA"/>
</dbReference>
<protein>
    <submittedName>
        <fullName evidence="1">Uncharacterized protein</fullName>
    </submittedName>
</protein>
<gene>
    <name evidence="1" type="ORF">COT44_02355</name>
</gene>
<reference evidence="2" key="1">
    <citation type="submission" date="2017-09" db="EMBL/GenBank/DDBJ databases">
        <title>Depth-based differentiation of microbial function through sediment-hosted aquifers and enrichment of novel symbionts in the deep terrestrial subsurface.</title>
        <authorList>
            <person name="Probst A.J."/>
            <person name="Ladd B."/>
            <person name="Jarett J.K."/>
            <person name="Geller-Mcgrath D.E."/>
            <person name="Sieber C.M.K."/>
            <person name="Emerson J.B."/>
            <person name="Anantharaman K."/>
            <person name="Thomas B.C."/>
            <person name="Malmstrom R."/>
            <person name="Stieglmeier M."/>
            <person name="Klingl A."/>
            <person name="Woyke T."/>
            <person name="Ryan C.M."/>
            <person name="Banfield J.F."/>
        </authorList>
    </citation>
    <scope>NUCLEOTIDE SEQUENCE [LARGE SCALE GENOMIC DNA]</scope>
</reference>
<organism evidence="1 2">
    <name type="scientific">Candidatus Shapirobacteria bacterium CG08_land_8_20_14_0_20_39_18</name>
    <dbReference type="NCBI Taxonomy" id="1974883"/>
    <lineage>
        <taxon>Bacteria</taxon>
        <taxon>Candidatus Shapironibacteriota</taxon>
    </lineage>
</organism>
<dbReference type="Proteomes" id="UP000228996">
    <property type="component" value="Unassembled WGS sequence"/>
</dbReference>
<comment type="caution">
    <text evidence="1">The sequence shown here is derived from an EMBL/GenBank/DDBJ whole genome shotgun (WGS) entry which is preliminary data.</text>
</comment>
<name>A0A2M6XD92_9BACT</name>
<evidence type="ECO:0000313" key="2">
    <source>
        <dbReference type="Proteomes" id="UP000228996"/>
    </source>
</evidence>
<proteinExistence type="predicted"/>
<evidence type="ECO:0000313" key="1">
    <source>
        <dbReference type="EMBL" id="PIU03614.1"/>
    </source>
</evidence>